<protein>
    <recommendedName>
        <fullName evidence="6">RING-type domain-containing protein</fullName>
    </recommendedName>
</protein>
<dbReference type="PANTHER" id="PTHR14991:SF0">
    <property type="entry name" value="RING FINGER PROTEIN 32"/>
    <property type="match status" value="1"/>
</dbReference>
<dbReference type="CDD" id="cd16678">
    <property type="entry name" value="RING-H2_RNF32_rpt2"/>
    <property type="match status" value="1"/>
</dbReference>
<dbReference type="Proteomes" id="UP001152622">
    <property type="component" value="Chromosome 2"/>
</dbReference>
<dbReference type="SUPFAM" id="SSF57850">
    <property type="entry name" value="RING/U-box"/>
    <property type="match status" value="2"/>
</dbReference>
<reference evidence="7" key="1">
    <citation type="journal article" date="2023" name="Science">
        <title>Genome structures resolve the early diversification of teleost fishes.</title>
        <authorList>
            <person name="Parey E."/>
            <person name="Louis A."/>
            <person name="Montfort J."/>
            <person name="Bouchez O."/>
            <person name="Roques C."/>
            <person name="Iampietro C."/>
            <person name="Lluch J."/>
            <person name="Castinel A."/>
            <person name="Donnadieu C."/>
            <person name="Desvignes T."/>
            <person name="Floi Bucao C."/>
            <person name="Jouanno E."/>
            <person name="Wen M."/>
            <person name="Mejri S."/>
            <person name="Dirks R."/>
            <person name="Jansen H."/>
            <person name="Henkel C."/>
            <person name="Chen W.J."/>
            <person name="Zahm M."/>
            <person name="Cabau C."/>
            <person name="Klopp C."/>
            <person name="Thompson A.W."/>
            <person name="Robinson-Rechavi M."/>
            <person name="Braasch I."/>
            <person name="Lecointre G."/>
            <person name="Bobe J."/>
            <person name="Postlethwait J.H."/>
            <person name="Berthelot C."/>
            <person name="Roest Crollius H."/>
            <person name="Guiguen Y."/>
        </authorList>
    </citation>
    <scope>NUCLEOTIDE SEQUENCE</scope>
    <source>
        <strain evidence="7">WJC10195</strain>
    </source>
</reference>
<dbReference type="EMBL" id="JAINUF010000002">
    <property type="protein sequence ID" value="KAJ8376780.1"/>
    <property type="molecule type" value="Genomic_DNA"/>
</dbReference>
<dbReference type="Gene3D" id="3.30.40.10">
    <property type="entry name" value="Zinc/RING finger domain, C3HC4 (zinc finger)"/>
    <property type="match status" value="2"/>
</dbReference>
<feature type="compositionally biased region" description="Basic and acidic residues" evidence="5">
    <location>
        <begin position="56"/>
        <end position="67"/>
    </location>
</feature>
<dbReference type="InterPro" id="IPR000048">
    <property type="entry name" value="IQ_motif_EF-hand-BS"/>
</dbReference>
<evidence type="ECO:0000313" key="7">
    <source>
        <dbReference type="EMBL" id="KAJ8376780.1"/>
    </source>
</evidence>
<evidence type="ECO:0000256" key="3">
    <source>
        <dbReference type="ARBA" id="ARBA00022833"/>
    </source>
</evidence>
<proteinExistence type="predicted"/>
<dbReference type="InterPro" id="IPR001841">
    <property type="entry name" value="Znf_RING"/>
</dbReference>
<dbReference type="SMART" id="SM00184">
    <property type="entry name" value="RING"/>
    <property type="match status" value="2"/>
</dbReference>
<organism evidence="7 8">
    <name type="scientific">Synaphobranchus kaupii</name>
    <name type="common">Kaup's arrowtooth eel</name>
    <dbReference type="NCBI Taxonomy" id="118154"/>
    <lineage>
        <taxon>Eukaryota</taxon>
        <taxon>Metazoa</taxon>
        <taxon>Chordata</taxon>
        <taxon>Craniata</taxon>
        <taxon>Vertebrata</taxon>
        <taxon>Euteleostomi</taxon>
        <taxon>Actinopterygii</taxon>
        <taxon>Neopterygii</taxon>
        <taxon>Teleostei</taxon>
        <taxon>Anguilliformes</taxon>
        <taxon>Synaphobranchidae</taxon>
        <taxon>Synaphobranchus</taxon>
    </lineage>
</organism>
<dbReference type="CDD" id="cd16677">
    <property type="entry name" value="RING-H2_RNF32_rpt1"/>
    <property type="match status" value="1"/>
</dbReference>
<dbReference type="OrthoDB" id="8062037at2759"/>
<keyword evidence="3" id="KW-0862">Zinc</keyword>
<comment type="caution">
    <text evidence="7">The sequence shown here is derived from an EMBL/GenBank/DDBJ whole genome shotgun (WGS) entry which is preliminary data.</text>
</comment>
<keyword evidence="1" id="KW-0479">Metal-binding</keyword>
<evidence type="ECO:0000256" key="2">
    <source>
        <dbReference type="ARBA" id="ARBA00022771"/>
    </source>
</evidence>
<evidence type="ECO:0000259" key="6">
    <source>
        <dbReference type="PROSITE" id="PS50089"/>
    </source>
</evidence>
<evidence type="ECO:0000256" key="4">
    <source>
        <dbReference type="PROSITE-ProRule" id="PRU00175"/>
    </source>
</evidence>
<dbReference type="Pfam" id="PF00612">
    <property type="entry name" value="IQ"/>
    <property type="match status" value="1"/>
</dbReference>
<feature type="domain" description="RING-type" evidence="6">
    <location>
        <begin position="113"/>
        <end position="155"/>
    </location>
</feature>
<dbReference type="GO" id="GO:0008270">
    <property type="term" value="F:zinc ion binding"/>
    <property type="evidence" value="ECO:0007669"/>
    <property type="project" value="UniProtKB-KW"/>
</dbReference>
<dbReference type="InterPro" id="IPR042862">
    <property type="entry name" value="RNF32"/>
</dbReference>
<accession>A0A9Q1G7E9</accession>
<dbReference type="PROSITE" id="PS50089">
    <property type="entry name" value="ZF_RING_2"/>
    <property type="match status" value="2"/>
</dbReference>
<keyword evidence="8" id="KW-1185">Reference proteome</keyword>
<dbReference type="InterPro" id="IPR013083">
    <property type="entry name" value="Znf_RING/FYVE/PHD"/>
</dbReference>
<evidence type="ECO:0000256" key="1">
    <source>
        <dbReference type="ARBA" id="ARBA00022723"/>
    </source>
</evidence>
<sequence>MQCTRSKGSNSKLAITAVALQDHISRNLQLHSLSSERKRNPRRSASNNGVRRTSHHRDDGSEEKEYVLDPSPPPMTLAQKLGLAEAPPAPLTVDEWSRVKSRSVDEGDSSQPCAICREEFQLQPQVLLSCSHVFHRVCLQSFEKFSGRKCCPMCRKAHYETRVIHDGARLYRVKCAIRIQACWRGCMVRKWYRQVRKTVPPKDKGLRRKFFERKFQELNDSLVRSCDTNVEEFLSAIDCDLASSRSVFRQFEEQHVSETKEEDWEKIQEKAARQEARDCPICLAPLCVGTGGAEEARRSVLLLSCSHLFHLCCLEAFESFCPEGRPACPLCRSLYRKRLV</sequence>
<evidence type="ECO:0000313" key="8">
    <source>
        <dbReference type="Proteomes" id="UP001152622"/>
    </source>
</evidence>
<feature type="region of interest" description="Disordered" evidence="5">
    <location>
        <begin position="29"/>
        <end position="73"/>
    </location>
</feature>
<evidence type="ECO:0000256" key="5">
    <source>
        <dbReference type="SAM" id="MobiDB-lite"/>
    </source>
</evidence>
<name>A0A9Q1G7E9_SYNKA</name>
<dbReference type="CDD" id="cd23767">
    <property type="entry name" value="IQCD"/>
    <property type="match status" value="1"/>
</dbReference>
<dbReference type="PANTHER" id="PTHR14991">
    <property type="entry name" value="RING FINGER PROTEIN 32"/>
    <property type="match status" value="1"/>
</dbReference>
<dbReference type="Pfam" id="PF13639">
    <property type="entry name" value="zf-RING_2"/>
    <property type="match status" value="1"/>
</dbReference>
<dbReference type="Gene3D" id="1.20.5.190">
    <property type="match status" value="1"/>
</dbReference>
<gene>
    <name evidence="7" type="ORF">SKAU_G00073600</name>
</gene>
<dbReference type="AlphaFoldDB" id="A0A9Q1G7E9"/>
<dbReference type="PROSITE" id="PS50096">
    <property type="entry name" value="IQ"/>
    <property type="match status" value="1"/>
</dbReference>
<keyword evidence="2 4" id="KW-0863">Zinc-finger</keyword>
<feature type="domain" description="RING-type" evidence="6">
    <location>
        <begin position="279"/>
        <end position="332"/>
    </location>
</feature>